<name>A0A183F4Y0_HELPZ</name>
<dbReference type="Proteomes" id="UP000050761">
    <property type="component" value="Unassembled WGS sequence"/>
</dbReference>
<protein>
    <submittedName>
        <fullName evidence="3">Transposase</fullName>
    </submittedName>
</protein>
<sequence>MPTCTETATGRGQGEEIGVRARLGYNGEDAERIGVGIAAAEYLSDTLNADQRINDRLSPLKEGYGTIMSVYAS</sequence>
<evidence type="ECO:0000313" key="2">
    <source>
        <dbReference type="Proteomes" id="UP000050761"/>
    </source>
</evidence>
<keyword evidence="2" id="KW-1185">Reference proteome</keyword>
<evidence type="ECO:0000313" key="1">
    <source>
        <dbReference type="EMBL" id="VDO19605.1"/>
    </source>
</evidence>
<proteinExistence type="predicted"/>
<organism evidence="2 3">
    <name type="scientific">Heligmosomoides polygyrus</name>
    <name type="common">Parasitic roundworm</name>
    <dbReference type="NCBI Taxonomy" id="6339"/>
    <lineage>
        <taxon>Eukaryota</taxon>
        <taxon>Metazoa</taxon>
        <taxon>Ecdysozoa</taxon>
        <taxon>Nematoda</taxon>
        <taxon>Chromadorea</taxon>
        <taxon>Rhabditida</taxon>
        <taxon>Rhabditina</taxon>
        <taxon>Rhabditomorpha</taxon>
        <taxon>Strongyloidea</taxon>
        <taxon>Heligmosomidae</taxon>
        <taxon>Heligmosomoides</taxon>
    </lineage>
</organism>
<dbReference type="EMBL" id="UZAH01001241">
    <property type="protein sequence ID" value="VDO19605.1"/>
    <property type="molecule type" value="Genomic_DNA"/>
</dbReference>
<gene>
    <name evidence="1" type="ORF">HPBE_LOCUS1223</name>
</gene>
<reference evidence="3" key="2">
    <citation type="submission" date="2019-09" db="UniProtKB">
        <authorList>
            <consortium name="WormBaseParasite"/>
        </authorList>
    </citation>
    <scope>IDENTIFICATION</scope>
</reference>
<reference evidence="1 2" key="1">
    <citation type="submission" date="2018-11" db="EMBL/GenBank/DDBJ databases">
        <authorList>
            <consortium name="Pathogen Informatics"/>
        </authorList>
    </citation>
    <scope>NUCLEOTIDE SEQUENCE [LARGE SCALE GENOMIC DNA]</scope>
</reference>
<accession>A0A3P7X1D2</accession>
<dbReference type="WBParaSite" id="HPBE_0000122201-mRNA-1">
    <property type="protein sequence ID" value="HPBE_0000122201-mRNA-1"/>
    <property type="gene ID" value="HPBE_0000122201"/>
</dbReference>
<dbReference type="AlphaFoldDB" id="A0A183F4Y0"/>
<evidence type="ECO:0000313" key="3">
    <source>
        <dbReference type="WBParaSite" id="HPBE_0000122201-mRNA-1"/>
    </source>
</evidence>
<accession>A0A183F4Y0</accession>